<reference evidence="5 6" key="1">
    <citation type="journal article" date="2013" name="Curr. Biol.">
        <title>Shared signatures of parasitism and phylogenomics unite Cryptomycota and microsporidia.</title>
        <authorList>
            <person name="James T.Y."/>
            <person name="Pelin A."/>
            <person name="Bonen L."/>
            <person name="Ahrendt S."/>
            <person name="Sain D."/>
            <person name="Corradi N."/>
            <person name="Stajich J.E."/>
        </authorList>
    </citation>
    <scope>NUCLEOTIDE SEQUENCE [LARGE SCALE GENOMIC DNA]</scope>
    <source>
        <strain evidence="5 6">CSF55</strain>
    </source>
</reference>
<keyword evidence="1" id="KW-0677">Repeat</keyword>
<feature type="compositionally biased region" description="Acidic residues" evidence="3">
    <location>
        <begin position="1"/>
        <end position="23"/>
    </location>
</feature>
<proteinExistence type="predicted"/>
<sequence>MSEEKIDEQENFSEEEYSGEEEEFHTFEEEKTGDSNLSAAEKKRKYKELKESRKKHKPNYEEISKAKKLWEIARNTKVDEKERDEAMSELVSTIKGKLGDISLKRDASRIIQTCLKQGTPEQRLLIASELKGSYVSLSMNMYSKFIVTKVLNYCPSMRNDIVNEFRGQIVKLIKHKDASSVIDEIFQVYANASQKLTLIEEFFGSQFIILKKIDKSLTVEKLFENEPNKRDVIMKHMGTTLQSIVNKGSLQFALVHRVLHDFLLYATPSEAKDLIEMLKEIVLAELVHTKEGMFVALCVLAQSEAKQRKSIVKGLKQHLEKILLDEFGAIFVVGVFYLMDDTVLVSKAILLDYFHKLDDFIVNENARKIILYLLCGSSPKCFSPFVIQTLEKVSKFSKSKKDLKQKEKELLDFSKPYLFVN</sequence>
<dbReference type="SUPFAM" id="SSF48371">
    <property type="entry name" value="ARM repeat"/>
    <property type="match status" value="1"/>
</dbReference>
<feature type="domain" description="PUM-HD" evidence="4">
    <location>
        <begin position="65"/>
        <end position="417"/>
    </location>
</feature>
<dbReference type="HOGENOM" id="CLU_652384_0_0_1"/>
<dbReference type="SMART" id="SM00025">
    <property type="entry name" value="Pumilio"/>
    <property type="match status" value="4"/>
</dbReference>
<dbReference type="OrthoDB" id="497380at2759"/>
<gene>
    <name evidence="5" type="ORF">O9G_006113</name>
</gene>
<evidence type="ECO:0000313" key="5">
    <source>
        <dbReference type="EMBL" id="EPZ34159.1"/>
    </source>
</evidence>
<dbReference type="InterPro" id="IPR012959">
    <property type="entry name" value="CPL_dom"/>
</dbReference>
<evidence type="ECO:0000313" key="6">
    <source>
        <dbReference type="Proteomes" id="UP000030755"/>
    </source>
</evidence>
<dbReference type="STRING" id="988480.A0A075B052"/>
<dbReference type="PANTHER" id="PTHR13389:SF0">
    <property type="entry name" value="PUMILIO HOMOLOG 3"/>
    <property type="match status" value="1"/>
</dbReference>
<dbReference type="InterPro" id="IPR040059">
    <property type="entry name" value="PUM3"/>
</dbReference>
<dbReference type="InterPro" id="IPR001313">
    <property type="entry name" value="Pumilio_RNA-bd_rpt"/>
</dbReference>
<evidence type="ECO:0000256" key="3">
    <source>
        <dbReference type="SAM" id="MobiDB-lite"/>
    </source>
</evidence>
<dbReference type="PROSITE" id="PS50303">
    <property type="entry name" value="PUM_HD"/>
    <property type="match status" value="1"/>
</dbReference>
<dbReference type="Gene3D" id="1.25.10.10">
    <property type="entry name" value="Leucine-rich Repeat Variant"/>
    <property type="match status" value="2"/>
</dbReference>
<feature type="compositionally biased region" description="Basic residues" evidence="3">
    <location>
        <begin position="42"/>
        <end position="57"/>
    </location>
</feature>
<dbReference type="InterPro" id="IPR011989">
    <property type="entry name" value="ARM-like"/>
</dbReference>
<evidence type="ECO:0000256" key="1">
    <source>
        <dbReference type="ARBA" id="ARBA00022737"/>
    </source>
</evidence>
<accession>A0A075B052</accession>
<protein>
    <submittedName>
        <fullName evidence="5">Pumilio domain-containing protein</fullName>
    </submittedName>
</protein>
<feature type="compositionally biased region" description="Basic and acidic residues" evidence="3">
    <location>
        <begin position="24"/>
        <end position="33"/>
    </location>
</feature>
<dbReference type="PANTHER" id="PTHR13389">
    <property type="entry name" value="PUMILIO HOMOLOG 3"/>
    <property type="match status" value="1"/>
</dbReference>
<keyword evidence="6" id="KW-1185">Reference proteome</keyword>
<evidence type="ECO:0000259" key="4">
    <source>
        <dbReference type="PROSITE" id="PS50303"/>
    </source>
</evidence>
<name>A0A075B052_ROZAC</name>
<organism evidence="5 6">
    <name type="scientific">Rozella allomycis (strain CSF55)</name>
    <dbReference type="NCBI Taxonomy" id="988480"/>
    <lineage>
        <taxon>Eukaryota</taxon>
        <taxon>Fungi</taxon>
        <taxon>Fungi incertae sedis</taxon>
        <taxon>Cryptomycota</taxon>
        <taxon>Cryptomycota incertae sedis</taxon>
        <taxon>Rozella</taxon>
    </lineage>
</organism>
<dbReference type="OMA" id="YGPEFSI"/>
<evidence type="ECO:0000256" key="2">
    <source>
        <dbReference type="ARBA" id="ARBA00022884"/>
    </source>
</evidence>
<feature type="region of interest" description="Disordered" evidence="3">
    <location>
        <begin position="1"/>
        <end position="58"/>
    </location>
</feature>
<keyword evidence="2" id="KW-0694">RNA-binding</keyword>
<dbReference type="GO" id="GO:0006417">
    <property type="term" value="P:regulation of translation"/>
    <property type="evidence" value="ECO:0007669"/>
    <property type="project" value="TreeGrafter"/>
</dbReference>
<dbReference type="AlphaFoldDB" id="A0A075B052"/>
<dbReference type="InterPro" id="IPR016024">
    <property type="entry name" value="ARM-type_fold"/>
</dbReference>
<dbReference type="Proteomes" id="UP000030755">
    <property type="component" value="Unassembled WGS sequence"/>
</dbReference>
<dbReference type="GO" id="GO:0005730">
    <property type="term" value="C:nucleolus"/>
    <property type="evidence" value="ECO:0007669"/>
    <property type="project" value="TreeGrafter"/>
</dbReference>
<dbReference type="EMBL" id="KE560982">
    <property type="protein sequence ID" value="EPZ34159.1"/>
    <property type="molecule type" value="Genomic_DNA"/>
</dbReference>
<dbReference type="InterPro" id="IPR033133">
    <property type="entry name" value="PUM-HD"/>
</dbReference>
<dbReference type="Pfam" id="PF08144">
    <property type="entry name" value="CPL"/>
    <property type="match status" value="1"/>
</dbReference>
<dbReference type="GO" id="GO:0003729">
    <property type="term" value="F:mRNA binding"/>
    <property type="evidence" value="ECO:0007669"/>
    <property type="project" value="TreeGrafter"/>
</dbReference>